<evidence type="ECO:0000256" key="1">
    <source>
        <dbReference type="SAM" id="MobiDB-lite"/>
    </source>
</evidence>
<dbReference type="InterPro" id="IPR022127">
    <property type="entry name" value="STIMATE/YPL162C"/>
</dbReference>
<dbReference type="PANTHER" id="PTHR31735:SF1">
    <property type="entry name" value="VACUOLAR MEMBRANE PROTEIN YPL162C"/>
    <property type="match status" value="1"/>
</dbReference>
<protein>
    <submittedName>
        <fullName evidence="3">Uncharacterized protein</fullName>
    </submittedName>
</protein>
<keyword evidence="2" id="KW-0472">Membrane</keyword>
<dbReference type="PaxDb" id="35128-Thaps2227"/>
<reference evidence="3 4" key="1">
    <citation type="journal article" date="2004" name="Science">
        <title>The genome of the diatom Thalassiosira pseudonana: ecology, evolution, and metabolism.</title>
        <authorList>
            <person name="Armbrust E.V."/>
            <person name="Berges J.A."/>
            <person name="Bowler C."/>
            <person name="Green B.R."/>
            <person name="Martinez D."/>
            <person name="Putnam N.H."/>
            <person name="Zhou S."/>
            <person name="Allen A.E."/>
            <person name="Apt K.E."/>
            <person name="Bechner M."/>
            <person name="Brzezinski M.A."/>
            <person name="Chaal B.K."/>
            <person name="Chiovitti A."/>
            <person name="Davis A.K."/>
            <person name="Demarest M.S."/>
            <person name="Detter J.C."/>
            <person name="Glavina T."/>
            <person name="Goodstein D."/>
            <person name="Hadi M.Z."/>
            <person name="Hellsten U."/>
            <person name="Hildebrand M."/>
            <person name="Jenkins B.D."/>
            <person name="Jurka J."/>
            <person name="Kapitonov V.V."/>
            <person name="Kroger N."/>
            <person name="Lau W.W."/>
            <person name="Lane T.W."/>
            <person name="Larimer F.W."/>
            <person name="Lippmeier J.C."/>
            <person name="Lucas S."/>
            <person name="Medina M."/>
            <person name="Montsant A."/>
            <person name="Obornik M."/>
            <person name="Parker M.S."/>
            <person name="Palenik B."/>
            <person name="Pazour G.J."/>
            <person name="Richardson P.M."/>
            <person name="Rynearson T.A."/>
            <person name="Saito M.A."/>
            <person name="Schwartz D.C."/>
            <person name="Thamatrakoln K."/>
            <person name="Valentin K."/>
            <person name="Vardi A."/>
            <person name="Wilkerson F.P."/>
            <person name="Rokhsar D.S."/>
        </authorList>
    </citation>
    <scope>NUCLEOTIDE SEQUENCE [LARGE SCALE GENOMIC DNA]</scope>
    <source>
        <strain evidence="3 4">CCMP1335</strain>
    </source>
</reference>
<dbReference type="HOGENOM" id="CLU_040321_2_0_1"/>
<sequence length="289" mass="32245">MSYVADDYVNGEPQICEIYSKEDSFTSFVQALLAAFALASLWVKRLNEKPRRKFLTWFLDVSKQAFGACYGHVLNMIIAAIIAGSASQGSHTLDDECAWYAINYVIDTTLGLVITIFFLNALEKVANDRDWTSLKNSGVYVGREGIIHWMHQMVAWIIILTLVKVVICVFMWITAAPLAWIGAILFEPLQSNIRFELLFVMIFFPGFLNIIYFWITDSYLKSKKQHTDAHDDEGNGASEMSPTKGLGESVTPYSQMDNTSGDELNGRQDVASYGAMPSDNNATATGTLV</sequence>
<feature type="region of interest" description="Disordered" evidence="1">
    <location>
        <begin position="226"/>
        <end position="289"/>
    </location>
</feature>
<feature type="transmembrane region" description="Helical" evidence="2">
    <location>
        <begin position="193"/>
        <end position="215"/>
    </location>
</feature>
<dbReference type="InParanoid" id="B8BTR5"/>
<feature type="compositionally biased region" description="Polar residues" evidence="1">
    <location>
        <begin position="251"/>
        <end position="262"/>
    </location>
</feature>
<organism evidence="3 4">
    <name type="scientific">Thalassiosira pseudonana</name>
    <name type="common">Marine diatom</name>
    <name type="synonym">Cyclotella nana</name>
    <dbReference type="NCBI Taxonomy" id="35128"/>
    <lineage>
        <taxon>Eukaryota</taxon>
        <taxon>Sar</taxon>
        <taxon>Stramenopiles</taxon>
        <taxon>Ochrophyta</taxon>
        <taxon>Bacillariophyta</taxon>
        <taxon>Coscinodiscophyceae</taxon>
        <taxon>Thalassiosirophycidae</taxon>
        <taxon>Thalassiosirales</taxon>
        <taxon>Thalassiosiraceae</taxon>
        <taxon>Thalassiosira</taxon>
    </lineage>
</organism>
<feature type="transmembrane region" description="Helical" evidence="2">
    <location>
        <begin position="65"/>
        <end position="86"/>
    </location>
</feature>
<keyword evidence="2" id="KW-0812">Transmembrane</keyword>
<dbReference type="STRING" id="35128.B8BTR5"/>
<dbReference type="PANTHER" id="PTHR31735">
    <property type="entry name" value="VACUOLAR MEMBRANE PROTEIN YPL162C"/>
    <property type="match status" value="1"/>
</dbReference>
<dbReference type="OMA" id="LNCFQYF"/>
<accession>B8BTR5</accession>
<dbReference type="KEGG" id="tps:THAPSDRAFT_2227"/>
<proteinExistence type="predicted"/>
<dbReference type="GO" id="GO:0016020">
    <property type="term" value="C:membrane"/>
    <property type="evidence" value="ECO:0000318"/>
    <property type="project" value="GO_Central"/>
</dbReference>
<dbReference type="RefSeq" id="XP_002287201.1">
    <property type="nucleotide sequence ID" value="XM_002287165.1"/>
</dbReference>
<evidence type="ECO:0000256" key="2">
    <source>
        <dbReference type="SAM" id="Phobius"/>
    </source>
</evidence>
<dbReference type="EMBL" id="CM000639">
    <property type="protein sequence ID" value="EED94644.1"/>
    <property type="molecule type" value="Genomic_DNA"/>
</dbReference>
<keyword evidence="2" id="KW-1133">Transmembrane helix</keyword>
<dbReference type="eggNOG" id="ENOG502S1HE">
    <property type="taxonomic scope" value="Eukaryota"/>
</dbReference>
<dbReference type="Proteomes" id="UP000001449">
    <property type="component" value="Chromosome 2"/>
</dbReference>
<reference evidence="3 4" key="2">
    <citation type="journal article" date="2008" name="Nature">
        <title>The Phaeodactylum genome reveals the evolutionary history of diatom genomes.</title>
        <authorList>
            <person name="Bowler C."/>
            <person name="Allen A.E."/>
            <person name="Badger J.H."/>
            <person name="Grimwood J."/>
            <person name="Jabbari K."/>
            <person name="Kuo A."/>
            <person name="Maheswari U."/>
            <person name="Martens C."/>
            <person name="Maumus F."/>
            <person name="Otillar R.P."/>
            <person name="Rayko E."/>
            <person name="Salamov A."/>
            <person name="Vandepoele K."/>
            <person name="Beszteri B."/>
            <person name="Gruber A."/>
            <person name="Heijde M."/>
            <person name="Katinka M."/>
            <person name="Mock T."/>
            <person name="Valentin K."/>
            <person name="Verret F."/>
            <person name="Berges J.A."/>
            <person name="Brownlee C."/>
            <person name="Cadoret J.P."/>
            <person name="Chiovitti A."/>
            <person name="Choi C.J."/>
            <person name="Coesel S."/>
            <person name="De Martino A."/>
            <person name="Detter J.C."/>
            <person name="Durkin C."/>
            <person name="Falciatore A."/>
            <person name="Fournet J."/>
            <person name="Haruta M."/>
            <person name="Huysman M.J."/>
            <person name="Jenkins B.D."/>
            <person name="Jiroutova K."/>
            <person name="Jorgensen R.E."/>
            <person name="Joubert Y."/>
            <person name="Kaplan A."/>
            <person name="Kroger N."/>
            <person name="Kroth P.G."/>
            <person name="La Roche J."/>
            <person name="Lindquist E."/>
            <person name="Lommer M."/>
            <person name="Martin-Jezequel V."/>
            <person name="Lopez P.J."/>
            <person name="Lucas S."/>
            <person name="Mangogna M."/>
            <person name="McGinnis K."/>
            <person name="Medlin L.K."/>
            <person name="Montsant A."/>
            <person name="Oudot-Le Secq M.P."/>
            <person name="Napoli C."/>
            <person name="Obornik M."/>
            <person name="Parker M.S."/>
            <person name="Petit J.L."/>
            <person name="Porcel B.M."/>
            <person name="Poulsen N."/>
            <person name="Robison M."/>
            <person name="Rychlewski L."/>
            <person name="Rynearson T.A."/>
            <person name="Schmutz J."/>
            <person name="Shapiro H."/>
            <person name="Siaut M."/>
            <person name="Stanley M."/>
            <person name="Sussman M.R."/>
            <person name="Taylor A.R."/>
            <person name="Vardi A."/>
            <person name="von Dassow P."/>
            <person name="Vyverman W."/>
            <person name="Willis A."/>
            <person name="Wyrwicz L.S."/>
            <person name="Rokhsar D.S."/>
            <person name="Weissenbach J."/>
            <person name="Armbrust E.V."/>
            <person name="Green B.R."/>
            <person name="Van de Peer Y."/>
            <person name="Grigoriev I.V."/>
        </authorList>
    </citation>
    <scope>NUCLEOTIDE SEQUENCE [LARGE SCALE GENOMIC DNA]</scope>
    <source>
        <strain evidence="3 4">CCMP1335</strain>
    </source>
</reference>
<dbReference type="GeneID" id="7442253"/>
<dbReference type="Pfam" id="PF12400">
    <property type="entry name" value="STIMATE"/>
    <property type="match status" value="1"/>
</dbReference>
<gene>
    <name evidence="3" type="ORF">THAPSDRAFT_2227</name>
</gene>
<dbReference type="AlphaFoldDB" id="B8BTR5"/>
<name>B8BTR5_THAPS</name>
<keyword evidence="4" id="KW-1185">Reference proteome</keyword>
<feature type="transmembrane region" description="Helical" evidence="2">
    <location>
        <begin position="153"/>
        <end position="173"/>
    </location>
</feature>
<evidence type="ECO:0000313" key="4">
    <source>
        <dbReference type="Proteomes" id="UP000001449"/>
    </source>
</evidence>
<feature type="transmembrane region" description="Helical" evidence="2">
    <location>
        <begin position="98"/>
        <end position="119"/>
    </location>
</feature>
<evidence type="ECO:0000313" key="3">
    <source>
        <dbReference type="EMBL" id="EED94644.1"/>
    </source>
</evidence>
<feature type="compositionally biased region" description="Polar residues" evidence="1">
    <location>
        <begin position="278"/>
        <end position="289"/>
    </location>
</feature>
<feature type="transmembrane region" description="Helical" evidence="2">
    <location>
        <begin position="27"/>
        <end position="44"/>
    </location>
</feature>